<keyword evidence="2" id="KW-0812">Transmembrane</keyword>
<dbReference type="AlphaFoldDB" id="A0A1Y1WV00"/>
<gene>
    <name evidence="3" type="ORF">BCR32DRAFT_270704</name>
</gene>
<protein>
    <submittedName>
        <fullName evidence="3">Uncharacterized protein</fullName>
    </submittedName>
</protein>
<accession>A0A1Y1WV00</accession>
<name>A0A1Y1WV00_9FUNG</name>
<dbReference type="EMBL" id="MCFG01000251">
    <property type="protein sequence ID" value="ORX77381.1"/>
    <property type="molecule type" value="Genomic_DNA"/>
</dbReference>
<proteinExistence type="predicted"/>
<evidence type="ECO:0000256" key="1">
    <source>
        <dbReference type="SAM" id="MobiDB-lite"/>
    </source>
</evidence>
<reference evidence="3 4" key="2">
    <citation type="submission" date="2016-08" db="EMBL/GenBank/DDBJ databases">
        <title>Pervasive Adenine N6-methylation of Active Genes in Fungi.</title>
        <authorList>
            <consortium name="DOE Joint Genome Institute"/>
            <person name="Mondo S.J."/>
            <person name="Dannebaum R.O."/>
            <person name="Kuo R.C."/>
            <person name="Labutti K."/>
            <person name="Haridas S."/>
            <person name="Kuo A."/>
            <person name="Salamov A."/>
            <person name="Ahrendt S.R."/>
            <person name="Lipzen A."/>
            <person name="Sullivan W."/>
            <person name="Andreopoulos W.B."/>
            <person name="Clum A."/>
            <person name="Lindquist E."/>
            <person name="Daum C."/>
            <person name="Ramamoorthy G.K."/>
            <person name="Gryganskyi A."/>
            <person name="Culley D."/>
            <person name="Magnuson J.K."/>
            <person name="James T.Y."/>
            <person name="O'Malley M.A."/>
            <person name="Stajich J.E."/>
            <person name="Spatafora J.W."/>
            <person name="Visel A."/>
            <person name="Grigoriev I.V."/>
        </authorList>
    </citation>
    <scope>NUCLEOTIDE SEQUENCE [LARGE SCALE GENOMIC DNA]</scope>
    <source>
        <strain evidence="3 4">S4</strain>
    </source>
</reference>
<comment type="caution">
    <text evidence="3">The sequence shown here is derived from an EMBL/GenBank/DDBJ whole genome shotgun (WGS) entry which is preliminary data.</text>
</comment>
<dbReference type="Proteomes" id="UP000193944">
    <property type="component" value="Unassembled WGS sequence"/>
</dbReference>
<keyword evidence="4" id="KW-1185">Reference proteome</keyword>
<keyword evidence="2" id="KW-1133">Transmembrane helix</keyword>
<sequence>MKVYIFSIVIFLYIIFCNINVSLTKLVVPEYHFSDEIHFTTEHGCKLSKKENNIKVKYTSFKKHDKLNKRLVRTPIANPFIPIYDFGTANEYVRQRVKNITEYAFSVFTEVFDFYQPLRVKVTVDSDPKNEFYGKTLPPVLYALRDPLENMTIAYPLPLVKQLNLDSAIDFDTNNEYDLHHVLDNDFILQKDITLDVVMVHEMLHGFGLTSQIRTVVNGNINPNIPAYHSEVKYYMPDLLEHRNVKDNIKTIETFVPISIWERHFVDYQDQTNYYFTEKFNSISETPLYLDFHEPMFASEKSQMSHLQDAVDNWQGLDEGVNFYEKVHQGRSVGFKTKDGRIVPVLTYEDGKSAPDLHHVCSRNINYVSPNKSTGQIDQNFAMYPKVIMTQDLNEILTKHNLGPQNKHGFLSDDLISILETMGYHRKGTPVDNRVFHVIKKHEVDEDKAIVDGKDSKTGSNGNKSSSGKNDNLKVEESSSSSKSFYYQPFTLIIFILFSFILSFV</sequence>
<evidence type="ECO:0000256" key="2">
    <source>
        <dbReference type="SAM" id="Phobius"/>
    </source>
</evidence>
<dbReference type="OrthoDB" id="2158098at2759"/>
<keyword evidence="2" id="KW-0472">Membrane</keyword>
<organism evidence="3 4">
    <name type="scientific">Anaeromyces robustus</name>
    <dbReference type="NCBI Taxonomy" id="1754192"/>
    <lineage>
        <taxon>Eukaryota</taxon>
        <taxon>Fungi</taxon>
        <taxon>Fungi incertae sedis</taxon>
        <taxon>Chytridiomycota</taxon>
        <taxon>Chytridiomycota incertae sedis</taxon>
        <taxon>Neocallimastigomycetes</taxon>
        <taxon>Neocallimastigales</taxon>
        <taxon>Neocallimastigaceae</taxon>
        <taxon>Anaeromyces</taxon>
    </lineage>
</organism>
<reference evidence="3 4" key="1">
    <citation type="submission" date="2016-08" db="EMBL/GenBank/DDBJ databases">
        <title>A Parts List for Fungal Cellulosomes Revealed by Comparative Genomics.</title>
        <authorList>
            <consortium name="DOE Joint Genome Institute"/>
            <person name="Haitjema C.H."/>
            <person name="Gilmore S.P."/>
            <person name="Henske J.K."/>
            <person name="Solomon K.V."/>
            <person name="De Groot R."/>
            <person name="Kuo A."/>
            <person name="Mondo S.J."/>
            <person name="Salamov A.A."/>
            <person name="Labutti K."/>
            <person name="Zhao Z."/>
            <person name="Chiniquy J."/>
            <person name="Barry K."/>
            <person name="Brewer H.M."/>
            <person name="Purvine S.O."/>
            <person name="Wright A.T."/>
            <person name="Boxma B."/>
            <person name="Van Alen T."/>
            <person name="Hackstein J.H."/>
            <person name="Baker S.E."/>
            <person name="Grigoriev I.V."/>
            <person name="O'Malley M.A."/>
        </authorList>
    </citation>
    <scope>NUCLEOTIDE SEQUENCE [LARGE SCALE GENOMIC DNA]</scope>
    <source>
        <strain evidence="3 4">S4</strain>
    </source>
</reference>
<feature type="compositionally biased region" description="Low complexity" evidence="1">
    <location>
        <begin position="458"/>
        <end position="470"/>
    </location>
</feature>
<feature type="region of interest" description="Disordered" evidence="1">
    <location>
        <begin position="449"/>
        <end position="475"/>
    </location>
</feature>
<feature type="transmembrane region" description="Helical" evidence="2">
    <location>
        <begin position="485"/>
        <end position="504"/>
    </location>
</feature>
<evidence type="ECO:0000313" key="4">
    <source>
        <dbReference type="Proteomes" id="UP000193944"/>
    </source>
</evidence>
<evidence type="ECO:0000313" key="3">
    <source>
        <dbReference type="EMBL" id="ORX77381.1"/>
    </source>
</evidence>